<dbReference type="AlphaFoldDB" id="A0A9D4J285"/>
<evidence type="ECO:0000256" key="1">
    <source>
        <dbReference type="SAM" id="Phobius"/>
    </source>
</evidence>
<reference evidence="2" key="1">
    <citation type="journal article" date="2019" name="bioRxiv">
        <title>The Genome of the Zebra Mussel, Dreissena polymorpha: A Resource for Invasive Species Research.</title>
        <authorList>
            <person name="McCartney M.A."/>
            <person name="Auch B."/>
            <person name="Kono T."/>
            <person name="Mallez S."/>
            <person name="Zhang Y."/>
            <person name="Obille A."/>
            <person name="Becker A."/>
            <person name="Abrahante J.E."/>
            <person name="Garbe J."/>
            <person name="Badalamenti J.P."/>
            <person name="Herman A."/>
            <person name="Mangelson H."/>
            <person name="Liachko I."/>
            <person name="Sullivan S."/>
            <person name="Sone E.D."/>
            <person name="Koren S."/>
            <person name="Silverstein K.A.T."/>
            <person name="Beckman K.B."/>
            <person name="Gohl D.M."/>
        </authorList>
    </citation>
    <scope>NUCLEOTIDE SEQUENCE</scope>
    <source>
        <strain evidence="2">Duluth1</strain>
        <tissue evidence="2">Whole animal</tissue>
    </source>
</reference>
<name>A0A9D4J285_DREPO</name>
<protein>
    <submittedName>
        <fullName evidence="2">Uncharacterized protein</fullName>
    </submittedName>
</protein>
<accession>A0A9D4J285</accession>
<comment type="caution">
    <text evidence="2">The sequence shown here is derived from an EMBL/GenBank/DDBJ whole genome shotgun (WGS) entry which is preliminary data.</text>
</comment>
<organism evidence="2 3">
    <name type="scientific">Dreissena polymorpha</name>
    <name type="common">Zebra mussel</name>
    <name type="synonym">Mytilus polymorpha</name>
    <dbReference type="NCBI Taxonomy" id="45954"/>
    <lineage>
        <taxon>Eukaryota</taxon>
        <taxon>Metazoa</taxon>
        <taxon>Spiralia</taxon>
        <taxon>Lophotrochozoa</taxon>
        <taxon>Mollusca</taxon>
        <taxon>Bivalvia</taxon>
        <taxon>Autobranchia</taxon>
        <taxon>Heteroconchia</taxon>
        <taxon>Euheterodonta</taxon>
        <taxon>Imparidentia</taxon>
        <taxon>Neoheterodontei</taxon>
        <taxon>Myida</taxon>
        <taxon>Dreissenoidea</taxon>
        <taxon>Dreissenidae</taxon>
        <taxon>Dreissena</taxon>
    </lineage>
</organism>
<gene>
    <name evidence="2" type="ORF">DPMN_150636</name>
</gene>
<proteinExistence type="predicted"/>
<evidence type="ECO:0000313" key="2">
    <source>
        <dbReference type="EMBL" id="KAH3797061.1"/>
    </source>
</evidence>
<dbReference type="EMBL" id="JAIWYP010000007">
    <property type="protein sequence ID" value="KAH3797061.1"/>
    <property type="molecule type" value="Genomic_DNA"/>
</dbReference>
<keyword evidence="1" id="KW-0812">Transmembrane</keyword>
<dbReference type="Proteomes" id="UP000828390">
    <property type="component" value="Unassembled WGS sequence"/>
</dbReference>
<keyword evidence="1" id="KW-1133">Transmembrane helix</keyword>
<reference evidence="2" key="2">
    <citation type="submission" date="2020-11" db="EMBL/GenBank/DDBJ databases">
        <authorList>
            <person name="McCartney M.A."/>
            <person name="Auch B."/>
            <person name="Kono T."/>
            <person name="Mallez S."/>
            <person name="Becker A."/>
            <person name="Gohl D.M."/>
            <person name="Silverstein K.A.T."/>
            <person name="Koren S."/>
            <person name="Bechman K.B."/>
            <person name="Herman A."/>
            <person name="Abrahante J.E."/>
            <person name="Garbe J."/>
        </authorList>
    </citation>
    <scope>NUCLEOTIDE SEQUENCE</scope>
    <source>
        <strain evidence="2">Duluth1</strain>
        <tissue evidence="2">Whole animal</tissue>
    </source>
</reference>
<keyword evidence="1" id="KW-0472">Membrane</keyword>
<evidence type="ECO:0000313" key="3">
    <source>
        <dbReference type="Proteomes" id="UP000828390"/>
    </source>
</evidence>
<feature type="transmembrane region" description="Helical" evidence="1">
    <location>
        <begin position="78"/>
        <end position="99"/>
    </location>
</feature>
<keyword evidence="3" id="KW-1185">Reference proteome</keyword>
<sequence length="112" mass="12240">MLVHAECWASGGWFVKVSCVRGMFLSFLGLTSLCRKAQNAALSTLASLLNQLSLPLSTVKPTLNQRWLQRCTALATPVFSIFFPILCAVTSVAEIRPLFIPLKARSSKDLAV</sequence>